<evidence type="ECO:0000313" key="1">
    <source>
        <dbReference type="EMBL" id="EEB33851.1"/>
    </source>
</evidence>
<proteinExistence type="predicted"/>
<reference evidence="1 2" key="2">
    <citation type="submission" date="2008-10" db="EMBL/GenBank/DDBJ databases">
        <authorList>
            <person name="Fulton L."/>
            <person name="Clifton S."/>
            <person name="Fulton B."/>
            <person name="Xu J."/>
            <person name="Minx P."/>
            <person name="Pepin K.H."/>
            <person name="Johnson M."/>
            <person name="Bhonagiri V."/>
            <person name="Nash W.E."/>
            <person name="Mardis E.R."/>
            <person name="Wilson R.K."/>
        </authorList>
    </citation>
    <scope>NUCLEOTIDE SEQUENCE [LARGE SCALE GENOMIC DNA]</scope>
    <source>
        <strain evidence="1 2">ATCC 29098</strain>
    </source>
</reference>
<dbReference type="HOGENOM" id="CLU_086570_1_0_7"/>
<dbReference type="Pfam" id="PF11363">
    <property type="entry name" value="DUF3164"/>
    <property type="match status" value="1"/>
</dbReference>
<dbReference type="eggNOG" id="ENOG502ZBJ1">
    <property type="taxonomic scope" value="Bacteria"/>
</dbReference>
<evidence type="ECO:0008006" key="3">
    <source>
        <dbReference type="Google" id="ProtNLM"/>
    </source>
</evidence>
<evidence type="ECO:0000313" key="2">
    <source>
        <dbReference type="Proteomes" id="UP000003676"/>
    </source>
</evidence>
<dbReference type="Proteomes" id="UP000003676">
    <property type="component" value="Unassembled WGS sequence"/>
</dbReference>
<protein>
    <recommendedName>
        <fullName evidence="3">Sulfate transporter</fullName>
    </recommendedName>
</protein>
<gene>
    <name evidence="1" type="ORF">DESPIG_01141</name>
</gene>
<name>B6WST9_9BACT</name>
<dbReference type="RefSeq" id="WP_006005621.1">
    <property type="nucleotide sequence ID" value="NZ_DS996355.1"/>
</dbReference>
<sequence length="204" mass="23223">MEQITIPDGYWEDARGCLIPVEQIKEIDKARDELVREKVAKVKAMQRELKALKLELMGDIAAFVELSAERYGAKLGGDKGNITLQSFDGRYRIKRQYNESIGFDEGLRAAKALIDECLEEWSRDSPSPLRVIVEAAFQINKEGRINTNAILGLRRHKIEDDRWQRAMQAIGDSLQILDSKAYVRVYERDAHGKYVAIPLDMAAL</sequence>
<accession>B6WST9</accession>
<dbReference type="AlphaFoldDB" id="B6WST9"/>
<dbReference type="EMBL" id="ABXU01000029">
    <property type="protein sequence ID" value="EEB33851.1"/>
    <property type="molecule type" value="Genomic_DNA"/>
</dbReference>
<organism evidence="1 2">
    <name type="scientific">Desulfovibrio piger ATCC 29098</name>
    <dbReference type="NCBI Taxonomy" id="411464"/>
    <lineage>
        <taxon>Bacteria</taxon>
        <taxon>Pseudomonadati</taxon>
        <taxon>Thermodesulfobacteriota</taxon>
        <taxon>Desulfovibrionia</taxon>
        <taxon>Desulfovibrionales</taxon>
        <taxon>Desulfovibrionaceae</taxon>
        <taxon>Desulfovibrio</taxon>
    </lineage>
</organism>
<reference evidence="1 2" key="1">
    <citation type="submission" date="2008-10" db="EMBL/GenBank/DDBJ databases">
        <title>Draft genome sequence of Desulvovibrio piger (ATCC 29098).</title>
        <authorList>
            <person name="Sudarsanam P."/>
            <person name="Ley R."/>
            <person name="Guruge J."/>
            <person name="Turnbaugh P.J."/>
            <person name="Mahowald M."/>
            <person name="Liep D."/>
            <person name="Gordon J."/>
        </authorList>
    </citation>
    <scope>NUCLEOTIDE SEQUENCE [LARGE SCALE GENOMIC DNA]</scope>
    <source>
        <strain evidence="1 2">ATCC 29098</strain>
    </source>
</reference>
<dbReference type="InterPro" id="IPR021505">
    <property type="entry name" value="Phage_B3_Orf6"/>
</dbReference>
<comment type="caution">
    <text evidence="1">The sequence shown here is derived from an EMBL/GenBank/DDBJ whole genome shotgun (WGS) entry which is preliminary data.</text>
</comment>
<dbReference type="OrthoDB" id="7554786at2"/>